<dbReference type="InterPro" id="IPR012337">
    <property type="entry name" value="RNaseH-like_sf"/>
</dbReference>
<reference evidence="2 3" key="1">
    <citation type="submission" date="2013-08" db="EMBL/GenBank/DDBJ databases">
        <authorList>
            <person name="Weinstock G."/>
            <person name="Sodergren E."/>
            <person name="Wylie T."/>
            <person name="Fulton L."/>
            <person name="Fulton R."/>
            <person name="Fronick C."/>
            <person name="O'Laughlin M."/>
            <person name="Godfrey J."/>
            <person name="Miner T."/>
            <person name="Herter B."/>
            <person name="Appelbaum E."/>
            <person name="Cordes M."/>
            <person name="Lek S."/>
            <person name="Wollam A."/>
            <person name="Pepin K.H."/>
            <person name="Palsikar V.B."/>
            <person name="Mitreva M."/>
            <person name="Wilson R.K."/>
        </authorList>
    </citation>
    <scope>NUCLEOTIDE SEQUENCE [LARGE SCALE GENOMIC DNA]</scope>
    <source>
        <strain evidence="2 3">ATCC 12856</strain>
    </source>
</reference>
<feature type="domain" description="Integrase catalytic" evidence="1">
    <location>
        <begin position="1"/>
        <end position="72"/>
    </location>
</feature>
<dbReference type="Proteomes" id="UP000016511">
    <property type="component" value="Unassembled WGS sequence"/>
</dbReference>
<evidence type="ECO:0000313" key="3">
    <source>
        <dbReference type="Proteomes" id="UP000016511"/>
    </source>
</evidence>
<dbReference type="AlphaFoldDB" id="U1WJW0"/>
<dbReference type="Pfam" id="PF00665">
    <property type="entry name" value="rve"/>
    <property type="match status" value="1"/>
</dbReference>
<organism evidence="2 3">
    <name type="scientific">Aneurinibacillus aneurinilyticus ATCC 12856</name>
    <dbReference type="NCBI Taxonomy" id="649747"/>
    <lineage>
        <taxon>Bacteria</taxon>
        <taxon>Bacillati</taxon>
        <taxon>Bacillota</taxon>
        <taxon>Bacilli</taxon>
        <taxon>Bacillales</taxon>
        <taxon>Paenibacillaceae</taxon>
        <taxon>Aneurinibacillus group</taxon>
        <taxon>Aneurinibacillus</taxon>
    </lineage>
</organism>
<dbReference type="SUPFAM" id="SSF53098">
    <property type="entry name" value="Ribonuclease H-like"/>
    <property type="match status" value="1"/>
</dbReference>
<evidence type="ECO:0000313" key="2">
    <source>
        <dbReference type="EMBL" id="ERI08864.1"/>
    </source>
</evidence>
<name>U1WJW0_ANEAE</name>
<comment type="caution">
    <text evidence="2">The sequence shown here is derived from an EMBL/GenBank/DDBJ whole genome shotgun (WGS) entry which is preliminary data.</text>
</comment>
<dbReference type="PANTHER" id="PTHR46889">
    <property type="entry name" value="TRANSPOSASE INSF FOR INSERTION SEQUENCE IS3B-RELATED"/>
    <property type="match status" value="1"/>
</dbReference>
<dbReference type="STRING" id="649747.HMPREF0083_03052"/>
<dbReference type="EMBL" id="AWSJ01000185">
    <property type="protein sequence ID" value="ERI08864.1"/>
    <property type="molecule type" value="Genomic_DNA"/>
</dbReference>
<dbReference type="InterPro" id="IPR050900">
    <property type="entry name" value="Transposase_IS3/IS150/IS904"/>
</dbReference>
<accession>U1WJW0</accession>
<sequence length="72" mass="8260">MASKPNEKWGTDITYVTTGEGWLYLASVMDRYSRKIIGWHMSDRGSQYASHDYQKQLQVYSMIGGISYKGNC</sequence>
<dbReference type="GO" id="GO:0015074">
    <property type="term" value="P:DNA integration"/>
    <property type="evidence" value="ECO:0007669"/>
    <property type="project" value="InterPro"/>
</dbReference>
<dbReference type="HOGENOM" id="CLU_2713565_0_0_9"/>
<dbReference type="GO" id="GO:0003676">
    <property type="term" value="F:nucleic acid binding"/>
    <property type="evidence" value="ECO:0007669"/>
    <property type="project" value="InterPro"/>
</dbReference>
<dbReference type="PANTHER" id="PTHR46889:SF4">
    <property type="entry name" value="TRANSPOSASE INSO FOR INSERTION SEQUENCE ELEMENT IS911B-RELATED"/>
    <property type="match status" value="1"/>
</dbReference>
<dbReference type="InterPro" id="IPR036397">
    <property type="entry name" value="RNaseH_sf"/>
</dbReference>
<evidence type="ECO:0000259" key="1">
    <source>
        <dbReference type="PROSITE" id="PS50994"/>
    </source>
</evidence>
<gene>
    <name evidence="2" type="ORF">HMPREF0083_03052</name>
</gene>
<dbReference type="PATRIC" id="fig|649747.3.peg.2763"/>
<protein>
    <recommendedName>
        <fullName evidence="1">Integrase catalytic domain-containing protein</fullName>
    </recommendedName>
</protein>
<keyword evidence="3" id="KW-1185">Reference proteome</keyword>
<dbReference type="eggNOG" id="COG2801">
    <property type="taxonomic scope" value="Bacteria"/>
</dbReference>
<proteinExistence type="predicted"/>
<dbReference type="Gene3D" id="3.30.420.10">
    <property type="entry name" value="Ribonuclease H-like superfamily/Ribonuclease H"/>
    <property type="match status" value="1"/>
</dbReference>
<dbReference type="InterPro" id="IPR001584">
    <property type="entry name" value="Integrase_cat-core"/>
</dbReference>
<dbReference type="PROSITE" id="PS50994">
    <property type="entry name" value="INTEGRASE"/>
    <property type="match status" value="1"/>
</dbReference>